<dbReference type="Proteomes" id="UP000095042">
    <property type="component" value="Unassembled WGS sequence"/>
</dbReference>
<dbReference type="RefSeq" id="WP_069625122.1">
    <property type="nucleotide sequence ID" value="NZ_LPWD01000460.1"/>
</dbReference>
<gene>
    <name evidence="2" type="ORF">AUC71_00365</name>
</gene>
<dbReference type="InterPro" id="IPR000600">
    <property type="entry name" value="ROK"/>
</dbReference>
<organism evidence="2 3">
    <name type="scientific">Methyloceanibacter marginalis</name>
    <dbReference type="NCBI Taxonomy" id="1774971"/>
    <lineage>
        <taxon>Bacteria</taxon>
        <taxon>Pseudomonadati</taxon>
        <taxon>Pseudomonadota</taxon>
        <taxon>Alphaproteobacteria</taxon>
        <taxon>Hyphomicrobiales</taxon>
        <taxon>Hyphomicrobiaceae</taxon>
        <taxon>Methyloceanibacter</taxon>
    </lineage>
</organism>
<dbReference type="InterPro" id="IPR043129">
    <property type="entry name" value="ATPase_NBD"/>
</dbReference>
<dbReference type="AlphaFoldDB" id="A0A1E3VRR9"/>
<dbReference type="EMBL" id="LPWD01000460">
    <property type="protein sequence ID" value="ODR96224.1"/>
    <property type="molecule type" value="Genomic_DNA"/>
</dbReference>
<keyword evidence="3" id="KW-1185">Reference proteome</keyword>
<proteinExistence type="inferred from homology"/>
<name>A0A1E3VRR9_9HYPH</name>
<protein>
    <recommendedName>
        <fullName evidence="4">Chromosome partitioning protein ParA</fullName>
    </recommendedName>
</protein>
<reference evidence="2 3" key="1">
    <citation type="journal article" date="2016" name="Environ. Microbiol.">
        <title>New Methyloceanibacter diversity from North Sea sediments includes methanotroph containing solely the soluble methane monooxygenase.</title>
        <authorList>
            <person name="Vekeman B."/>
            <person name="Kerckhof F.M."/>
            <person name="Cremers G."/>
            <person name="de Vos P."/>
            <person name="Vandamme P."/>
            <person name="Boon N."/>
            <person name="Op den Camp H.J."/>
            <person name="Heylen K."/>
        </authorList>
    </citation>
    <scope>NUCLEOTIDE SEQUENCE [LARGE SCALE GENOMIC DNA]</scope>
    <source>
        <strain evidence="2 3">R-67177</strain>
    </source>
</reference>
<evidence type="ECO:0000256" key="1">
    <source>
        <dbReference type="ARBA" id="ARBA00006479"/>
    </source>
</evidence>
<evidence type="ECO:0000313" key="2">
    <source>
        <dbReference type="EMBL" id="ODR96224.1"/>
    </source>
</evidence>
<comment type="similarity">
    <text evidence="1">Belongs to the ROK (NagC/XylR) family.</text>
</comment>
<dbReference type="Pfam" id="PF00480">
    <property type="entry name" value="ROK"/>
    <property type="match status" value="1"/>
</dbReference>
<comment type="caution">
    <text evidence="2">The sequence shown here is derived from an EMBL/GenBank/DDBJ whole genome shotgun (WGS) entry which is preliminary data.</text>
</comment>
<dbReference type="Gene3D" id="3.30.420.40">
    <property type="match status" value="2"/>
</dbReference>
<evidence type="ECO:0000313" key="3">
    <source>
        <dbReference type="Proteomes" id="UP000095042"/>
    </source>
</evidence>
<accession>A0A1E3VRR9</accession>
<evidence type="ECO:0008006" key="4">
    <source>
        <dbReference type="Google" id="ProtNLM"/>
    </source>
</evidence>
<sequence>MTRDEHQGPLTLAFDIGGSHLKAGILSPKGKMFKGPNQVVTPHPTVPQQVVEALVGLATSLGPHDRVTIGFPGVVREDYVVTAPNLGTELWQGFKLAAIIHERLKRPVRMLNDASVQGLGAISGRGLELAITLGTGFGFALFEHGRLAPHLEMSQHPIKTHTTYDQYLGEEALEAIGPKGWNERVREITGILATVTNHDVLYIGGGNARLIEKPLPDTVRTVSNEDGITGGVKVWDKAMDASFTGVSSAFVTVA</sequence>
<dbReference type="OrthoDB" id="849313at2"/>
<dbReference type="SUPFAM" id="SSF53067">
    <property type="entry name" value="Actin-like ATPase domain"/>
    <property type="match status" value="1"/>
</dbReference>
<dbReference type="PANTHER" id="PTHR18964:SF149">
    <property type="entry name" value="BIFUNCTIONAL UDP-N-ACETYLGLUCOSAMINE 2-EPIMERASE_N-ACETYLMANNOSAMINE KINASE"/>
    <property type="match status" value="1"/>
</dbReference>
<dbReference type="PANTHER" id="PTHR18964">
    <property type="entry name" value="ROK (REPRESSOR, ORF, KINASE) FAMILY"/>
    <property type="match status" value="1"/>
</dbReference>